<feature type="compositionally biased region" description="Low complexity" evidence="7">
    <location>
        <begin position="178"/>
        <end position="204"/>
    </location>
</feature>
<dbReference type="PANTHER" id="PTHR21551:SF0">
    <property type="entry name" value="PROTEIN ASSOCIATED WITH TOPO II RELATED-1, ISOFORM A"/>
    <property type="match status" value="1"/>
</dbReference>
<dbReference type="OrthoDB" id="74835at2759"/>
<evidence type="ECO:0000313" key="10">
    <source>
        <dbReference type="Proteomes" id="UP000000599"/>
    </source>
</evidence>
<evidence type="ECO:0000259" key="8">
    <source>
        <dbReference type="Pfam" id="PF09770"/>
    </source>
</evidence>
<dbReference type="EMBL" id="CR382135">
    <property type="protein sequence ID" value="CAG86130.1"/>
    <property type="molecule type" value="Genomic_DNA"/>
</dbReference>
<feature type="region of interest" description="Disordered" evidence="7">
    <location>
        <begin position="493"/>
        <end position="537"/>
    </location>
</feature>
<dbReference type="HOGENOM" id="CLU_012622_1_0_1"/>
<feature type="region of interest" description="Disordered" evidence="7">
    <location>
        <begin position="1"/>
        <end position="45"/>
    </location>
</feature>
<dbReference type="GO" id="GO:0000776">
    <property type="term" value="C:kinetochore"/>
    <property type="evidence" value="ECO:0007669"/>
    <property type="project" value="EnsemblFungi"/>
</dbReference>
<dbReference type="GO" id="GO:0010494">
    <property type="term" value="C:cytoplasmic stress granule"/>
    <property type="evidence" value="ECO:0007669"/>
    <property type="project" value="EnsemblFungi"/>
</dbReference>
<evidence type="ECO:0000256" key="5">
    <source>
        <dbReference type="ARBA" id="ARBA00022884"/>
    </source>
</evidence>
<dbReference type="OMA" id="YLEHSGH"/>
<dbReference type="InterPro" id="IPR019167">
    <property type="entry name" value="PAT1_dom"/>
</dbReference>
<keyword evidence="5" id="KW-0694">RNA-binding</keyword>
<comment type="similarity">
    <text evidence="3">Belongs to the PAT1 family.</text>
</comment>
<gene>
    <name evidence="9" type="ordered locus">DEHA2C08822g</name>
</gene>
<comment type="subcellular location">
    <subcellularLocation>
        <location evidence="2">Cytoplasm</location>
        <location evidence="2">P-body</location>
    </subcellularLocation>
    <subcellularLocation>
        <location evidence="1">Nucleus</location>
    </subcellularLocation>
</comment>
<dbReference type="GO" id="GO:0033962">
    <property type="term" value="P:P-body assembly"/>
    <property type="evidence" value="ECO:0007669"/>
    <property type="project" value="EnsemblFungi"/>
</dbReference>
<feature type="compositionally biased region" description="Basic and acidic residues" evidence="7">
    <location>
        <begin position="240"/>
        <end position="249"/>
    </location>
</feature>
<feature type="compositionally biased region" description="Pro residues" evidence="7">
    <location>
        <begin position="205"/>
        <end position="222"/>
    </location>
</feature>
<dbReference type="GO" id="GO:0045947">
    <property type="term" value="P:negative regulation of translational initiation"/>
    <property type="evidence" value="ECO:0007669"/>
    <property type="project" value="EnsemblFungi"/>
</dbReference>
<dbReference type="FunCoup" id="Q6BUQ8">
    <property type="interactions" value="252"/>
</dbReference>
<dbReference type="GO" id="GO:0000932">
    <property type="term" value="C:P-body"/>
    <property type="evidence" value="ECO:0007669"/>
    <property type="project" value="UniProtKB-SubCell"/>
</dbReference>
<dbReference type="GO" id="GO:0003682">
    <property type="term" value="F:chromatin binding"/>
    <property type="evidence" value="ECO:0007669"/>
    <property type="project" value="EnsemblFungi"/>
</dbReference>
<evidence type="ECO:0000256" key="7">
    <source>
        <dbReference type="SAM" id="MobiDB-lite"/>
    </source>
</evidence>
<keyword evidence="4" id="KW-0963">Cytoplasm</keyword>
<dbReference type="InterPro" id="IPR039900">
    <property type="entry name" value="Pat1-like"/>
</dbReference>
<dbReference type="RefSeq" id="XP_458061.1">
    <property type="nucleotide sequence ID" value="XM_458061.1"/>
</dbReference>
<feature type="compositionally biased region" description="Low complexity" evidence="7">
    <location>
        <begin position="308"/>
        <end position="333"/>
    </location>
</feature>
<accession>Q6BUQ8</accession>
<reference evidence="9 10" key="1">
    <citation type="journal article" date="2004" name="Nature">
        <title>Genome evolution in yeasts.</title>
        <authorList>
            <consortium name="Genolevures"/>
            <person name="Dujon B."/>
            <person name="Sherman D."/>
            <person name="Fischer G."/>
            <person name="Durrens P."/>
            <person name="Casaregola S."/>
            <person name="Lafontaine I."/>
            <person name="de Montigny J."/>
            <person name="Marck C."/>
            <person name="Neuveglise C."/>
            <person name="Talla E."/>
            <person name="Goffard N."/>
            <person name="Frangeul L."/>
            <person name="Aigle M."/>
            <person name="Anthouard V."/>
            <person name="Babour A."/>
            <person name="Barbe V."/>
            <person name="Barnay S."/>
            <person name="Blanchin S."/>
            <person name="Beckerich J.M."/>
            <person name="Beyne E."/>
            <person name="Bleykasten C."/>
            <person name="Boisrame A."/>
            <person name="Boyer J."/>
            <person name="Cattolico L."/>
            <person name="Confanioleri F."/>
            <person name="de Daruvar A."/>
            <person name="Despons L."/>
            <person name="Fabre E."/>
            <person name="Fairhead C."/>
            <person name="Ferry-Dumazet H."/>
            <person name="Groppi A."/>
            <person name="Hantraye F."/>
            <person name="Hennequin C."/>
            <person name="Jauniaux N."/>
            <person name="Joyet P."/>
            <person name="Kachouri R."/>
            <person name="Kerrest A."/>
            <person name="Koszul R."/>
            <person name="Lemaire M."/>
            <person name="Lesur I."/>
            <person name="Ma L."/>
            <person name="Muller H."/>
            <person name="Nicaud J.M."/>
            <person name="Nikolski M."/>
            <person name="Oztas S."/>
            <person name="Ozier-Kalogeropoulos O."/>
            <person name="Pellenz S."/>
            <person name="Potier S."/>
            <person name="Richard G.F."/>
            <person name="Straub M.L."/>
            <person name="Suleau A."/>
            <person name="Swennene D."/>
            <person name="Tekaia F."/>
            <person name="Wesolowski-Louvel M."/>
            <person name="Westhof E."/>
            <person name="Wirth B."/>
            <person name="Zeniou-Meyer M."/>
            <person name="Zivanovic I."/>
            <person name="Bolotin-Fukuhara M."/>
            <person name="Thierry A."/>
            <person name="Bouchier C."/>
            <person name="Caudron B."/>
            <person name="Scarpelli C."/>
            <person name="Gaillardin C."/>
            <person name="Weissenbach J."/>
            <person name="Wincker P."/>
            <person name="Souciet J.L."/>
        </authorList>
    </citation>
    <scope>NUCLEOTIDE SEQUENCE [LARGE SCALE GENOMIC DNA]</scope>
    <source>
        <strain evidence="10">ATCC 36239 / CBS 767 / BCRC 21394 / JCM 1990 / NBRC 0083 / IGC 2968</strain>
    </source>
</reference>
<dbReference type="eggNOG" id="KOG4592">
    <property type="taxonomic scope" value="Eukaryota"/>
</dbReference>
<feature type="domain" description="mRNA decay factor PAT1" evidence="8">
    <location>
        <begin position="72"/>
        <end position="834"/>
    </location>
</feature>
<evidence type="ECO:0000256" key="2">
    <source>
        <dbReference type="ARBA" id="ARBA00004201"/>
    </source>
</evidence>
<keyword evidence="10" id="KW-1185">Reference proteome</keyword>
<dbReference type="InParanoid" id="Q6BUQ8"/>
<feature type="region of interest" description="Disordered" evidence="7">
    <location>
        <begin position="163"/>
        <end position="348"/>
    </location>
</feature>
<keyword evidence="6" id="KW-0539">Nucleus</keyword>
<evidence type="ECO:0000256" key="1">
    <source>
        <dbReference type="ARBA" id="ARBA00004123"/>
    </source>
</evidence>
<proteinExistence type="inferred from homology"/>
<evidence type="ECO:0000256" key="4">
    <source>
        <dbReference type="ARBA" id="ARBA00022490"/>
    </source>
</evidence>
<dbReference type="KEGG" id="dha:DEHA2C08822g"/>
<sequence length="846" mass="94772">MSFFGFDPSVPPHAQSRDNVTESYDFQDTYDGLGDELEEGDDAFNNETFGGEEVRKDFNFAGAGNNNPAAVPQPQRPGISYADAVSHSNDDEFMQDLWGTSNAPQGQQNAQQPSEGQLQGAPEKKILSLEEIEAQLTSIDQSQQLPPQPQFVVPGMMPPNQFGGYMLPPGGFMPPPGQYGQFQGAPLGSQQLPPQPIQPSGQQIPPHPQAQPLQPQPQPPQQAVPKQGLQSQQVPPPPIEQRRVSKVDLSHFPVLGSKGGETYPAQGQQQPHQPHQQPQQQQQQQFANIQQRQQQHHHQQQQHHHHQQQQQQQQQQQFSQSPIQQQAQQQAQQSDLTPEQQAKLAKRHDKVARIMKYSGIMNPKDKDFVTRFQLSQIVTEDPYNEDFYAQVFKVVHPKVNSNPMQQNTQQHNSIAQAYLEQSGHRLGGRYKRADVALQRMQQQVQKAVTVAKERPKLTQYAREGALGKISFGNGKKPRQQLEIFSKAAQREIEKKEAEGKKEGSESTIADSDVTSADKVTPASKKARSPSISAPSKPIKKYSKKDIMSILENIISKLMNVESESRLTSDVDTTDLWESLHILDQPSSSGDDELEVNPFIQCLNHNKTLKILPRLFKFLSREQILTIVTLIMSNLENLSVIKLGSYTTYPDKKVSDSILKLVEAYSLTFSKVLMNAAQDFKFNEIIGLLVILIEHNNVSFVSTTKIGLSILTTLLSRAELIRGEGVISATDLSEWSSCYDELFTSLESRIAAIFPPHPEDVDDGSSRENYVWQFLATLSLGGKLSHQRIIVDEVRDEIFGVMNRAKAIDNSDLANLYKKQNLLNNLNMYLVVMGLVADENEIKELQS</sequence>
<feature type="domain" description="mRNA decay factor PAT1" evidence="8">
    <location>
        <begin position="4"/>
        <end position="63"/>
    </location>
</feature>
<dbReference type="STRING" id="284592.Q6BUQ8"/>
<evidence type="ECO:0000256" key="6">
    <source>
        <dbReference type="ARBA" id="ARBA00023242"/>
    </source>
</evidence>
<name>Q6BUQ8_DEBHA</name>
<feature type="compositionally biased region" description="Low complexity" evidence="7">
    <location>
        <begin position="101"/>
        <end position="117"/>
    </location>
</feature>
<feature type="compositionally biased region" description="Acidic residues" evidence="7">
    <location>
        <begin position="33"/>
        <end position="44"/>
    </location>
</feature>
<feature type="compositionally biased region" description="Low complexity" evidence="7">
    <location>
        <begin position="265"/>
        <end position="293"/>
    </location>
</feature>
<dbReference type="GeneID" id="2899981"/>
<dbReference type="Proteomes" id="UP000000599">
    <property type="component" value="Chromosome C"/>
</dbReference>
<feature type="compositionally biased region" description="Basic residues" evidence="7">
    <location>
        <begin position="294"/>
        <end position="307"/>
    </location>
</feature>
<dbReference type="GO" id="GO:0003729">
    <property type="term" value="F:mRNA binding"/>
    <property type="evidence" value="ECO:0007669"/>
    <property type="project" value="EnsemblFungi"/>
</dbReference>
<dbReference type="PANTHER" id="PTHR21551">
    <property type="entry name" value="TOPOISOMERASE II-ASSOCIATED PROTEIN PAT1"/>
    <property type="match status" value="1"/>
</dbReference>
<dbReference type="GO" id="GO:0001731">
    <property type="term" value="P:formation of translation preinitiation complex"/>
    <property type="evidence" value="ECO:0007669"/>
    <property type="project" value="EnsemblFungi"/>
</dbReference>
<dbReference type="GO" id="GO:0022627">
    <property type="term" value="C:cytosolic small ribosomal subunit"/>
    <property type="evidence" value="ECO:0007669"/>
    <property type="project" value="EnsemblFungi"/>
</dbReference>
<dbReference type="AlphaFoldDB" id="Q6BUQ8"/>
<dbReference type="GO" id="GO:0000290">
    <property type="term" value="P:deadenylation-dependent decapping of nuclear-transcribed mRNA"/>
    <property type="evidence" value="ECO:0007669"/>
    <property type="project" value="EnsemblFungi"/>
</dbReference>
<feature type="compositionally biased region" description="Basic and acidic residues" evidence="7">
    <location>
        <begin position="493"/>
        <end position="504"/>
    </location>
</feature>
<evidence type="ECO:0000256" key="3">
    <source>
        <dbReference type="ARBA" id="ARBA00009138"/>
    </source>
</evidence>
<evidence type="ECO:0000313" key="9">
    <source>
        <dbReference type="EMBL" id="CAG86130.1"/>
    </source>
</evidence>
<dbReference type="VEuPathDB" id="FungiDB:DEHA2C08822g"/>
<dbReference type="Pfam" id="PF09770">
    <property type="entry name" value="PAT1"/>
    <property type="match status" value="2"/>
</dbReference>
<dbReference type="GO" id="GO:1990726">
    <property type="term" value="C:Lsm1-7-Pat1 complex"/>
    <property type="evidence" value="ECO:0007669"/>
    <property type="project" value="EnsemblFungi"/>
</dbReference>
<dbReference type="GO" id="GO:0042149">
    <property type="term" value="P:cellular response to glucose starvation"/>
    <property type="evidence" value="ECO:0007669"/>
    <property type="project" value="EnsemblFungi"/>
</dbReference>
<dbReference type="GO" id="GO:0005634">
    <property type="term" value="C:nucleus"/>
    <property type="evidence" value="ECO:0007669"/>
    <property type="project" value="UniProtKB-SubCell"/>
</dbReference>
<protein>
    <submittedName>
        <fullName evidence="9">DEHA2C08822p</fullName>
    </submittedName>
</protein>
<organism evidence="9 10">
    <name type="scientific">Debaryomyces hansenii (strain ATCC 36239 / CBS 767 / BCRC 21394 / JCM 1990 / NBRC 0083 / IGC 2968)</name>
    <name type="common">Yeast</name>
    <name type="synonym">Torulaspora hansenii</name>
    <dbReference type="NCBI Taxonomy" id="284592"/>
    <lineage>
        <taxon>Eukaryota</taxon>
        <taxon>Fungi</taxon>
        <taxon>Dikarya</taxon>
        <taxon>Ascomycota</taxon>
        <taxon>Saccharomycotina</taxon>
        <taxon>Pichiomycetes</taxon>
        <taxon>Debaryomycetaceae</taxon>
        <taxon>Debaryomyces</taxon>
    </lineage>
</organism>
<feature type="region of interest" description="Disordered" evidence="7">
    <location>
        <begin position="61"/>
        <end position="121"/>
    </location>
</feature>
<feature type="compositionally biased region" description="Low complexity" evidence="7">
    <location>
        <begin position="61"/>
        <end position="77"/>
    </location>
</feature>